<protein>
    <submittedName>
        <fullName evidence="3">Uncharacterized protein</fullName>
    </submittedName>
</protein>
<name>A0AAE0NGV6_9PEZI</name>
<reference evidence="3" key="2">
    <citation type="submission" date="2023-06" db="EMBL/GenBank/DDBJ databases">
        <authorList>
            <consortium name="Lawrence Berkeley National Laboratory"/>
            <person name="Haridas S."/>
            <person name="Hensen N."/>
            <person name="Bonometti L."/>
            <person name="Westerberg I."/>
            <person name="Brannstrom I.O."/>
            <person name="Guillou S."/>
            <person name="Cros-Aarteil S."/>
            <person name="Calhoun S."/>
            <person name="Kuo A."/>
            <person name="Mondo S."/>
            <person name="Pangilinan J."/>
            <person name="Riley R."/>
            <person name="LaButti K."/>
            <person name="Andreopoulos B."/>
            <person name="Lipzen A."/>
            <person name="Chen C."/>
            <person name="Yanf M."/>
            <person name="Daum C."/>
            <person name="Ng V."/>
            <person name="Clum A."/>
            <person name="Steindorff A."/>
            <person name="Ohm R."/>
            <person name="Martin F."/>
            <person name="Silar P."/>
            <person name="Natvig D."/>
            <person name="Lalanne C."/>
            <person name="Gautier V."/>
            <person name="Ament-velasquez S.L."/>
            <person name="Kruys A."/>
            <person name="Hutchinson M.I."/>
            <person name="Powell A.J."/>
            <person name="Barry K."/>
            <person name="Miller A.N."/>
            <person name="Grigoriev I.V."/>
            <person name="Debuchy R."/>
            <person name="Gladieux P."/>
            <person name="Thoren M.H."/>
            <person name="Johannesson H."/>
        </authorList>
    </citation>
    <scope>NUCLEOTIDE SEQUENCE</scope>
    <source>
        <strain evidence="3">CBS 232.78</strain>
    </source>
</reference>
<accession>A0AAE0NGV6</accession>
<feature type="region of interest" description="Disordered" evidence="1">
    <location>
        <begin position="834"/>
        <end position="860"/>
    </location>
</feature>
<keyword evidence="2" id="KW-0812">Transmembrane</keyword>
<evidence type="ECO:0000313" key="4">
    <source>
        <dbReference type="Proteomes" id="UP001285441"/>
    </source>
</evidence>
<feature type="transmembrane region" description="Helical" evidence="2">
    <location>
        <begin position="574"/>
        <end position="596"/>
    </location>
</feature>
<sequence>MAAPPPSPYLDPYEDIPSWWTYFFSSGGAWRWFESLHLYFRPGLEYRKPDSAFTVVDGLGREKTYDRPFECYIDPALGKISKLYVQAPGMLCRMPASEANCTWKRTPINNVTPIMLRIANLPYRVIPASRRGLPWSRLTGEDRWKVVLMWLPTVAAIVVSKDPNRYLPIMYRGLRYPRLARNVLENREQHDQSSRTVISTYRTFRPRFLNYLSEVDMDGHKTFDWDCRPVPQNDLTPFVMVCYSSAHYDLSGGDGDDLERLISVSAQAAIDYFQLKPGSANLKKTPRAFWTSANCIPPNQVAAEDGTLRRVDGLEAEILANQDASYIVPIPPISDIIRAAQHVIIVAGNTGRDFDPDELRVWGQRIWTLPEVVLSRGDSVTVWHCGKRAAPGPSFEVREIPKALFPTEAWPDAANSRQLIEHYNNLHLSRLELVKIALECLMSRRFRSLHPGDRTDTAFQAFARLSLPQDGDRLMERLICLLPDFPEQNWELMTDQYQASLWDIYPDKQVCAIGENDTVVVDGAKGAQIQWSHFTQLRTLRKSTMKRSALLFTLTWSPLNPYAQSSSSTSSNPAYLAAIAIIVIALVLILPAPYFFRLLFSGKLWVVEPCFLGIEGYVPLEAIEERIFGTTGGPPRLQWSAYGSPLARHKQGGRVRERTVHHQYPESEDGDGDLQQQPLLRNAGVVQQDVGAIDTYPVETIDPTAPCDECRGFQSGNLTYAFCRHHPTVASCQDMSRSPMGKMKVFTLVDTFSLIVTLFYAVRPPTILLVGGSEGGTKRAIACSFDMTTGTLYRETVLRIPTQCAGRMESLPRVRLGLARPFLESDAQNRHHYQQYQPPPLAPPAQQQQQYQQPGQQVESVVPVQYTHEPKV</sequence>
<proteinExistence type="predicted"/>
<keyword evidence="4" id="KW-1185">Reference proteome</keyword>
<gene>
    <name evidence="3" type="ORF">B0H63DRAFT_545665</name>
</gene>
<dbReference type="EMBL" id="JAULSW010000005">
    <property type="protein sequence ID" value="KAK3381194.1"/>
    <property type="molecule type" value="Genomic_DNA"/>
</dbReference>
<keyword evidence="2" id="KW-0472">Membrane</keyword>
<comment type="caution">
    <text evidence="3">The sequence shown here is derived from an EMBL/GenBank/DDBJ whole genome shotgun (WGS) entry which is preliminary data.</text>
</comment>
<evidence type="ECO:0000256" key="2">
    <source>
        <dbReference type="SAM" id="Phobius"/>
    </source>
</evidence>
<feature type="compositionally biased region" description="Low complexity" evidence="1">
    <location>
        <begin position="844"/>
        <end position="857"/>
    </location>
</feature>
<dbReference type="AlphaFoldDB" id="A0AAE0NGV6"/>
<evidence type="ECO:0000256" key="1">
    <source>
        <dbReference type="SAM" id="MobiDB-lite"/>
    </source>
</evidence>
<dbReference type="Proteomes" id="UP001285441">
    <property type="component" value="Unassembled WGS sequence"/>
</dbReference>
<organism evidence="3 4">
    <name type="scientific">Podospora didyma</name>
    <dbReference type="NCBI Taxonomy" id="330526"/>
    <lineage>
        <taxon>Eukaryota</taxon>
        <taxon>Fungi</taxon>
        <taxon>Dikarya</taxon>
        <taxon>Ascomycota</taxon>
        <taxon>Pezizomycotina</taxon>
        <taxon>Sordariomycetes</taxon>
        <taxon>Sordariomycetidae</taxon>
        <taxon>Sordariales</taxon>
        <taxon>Podosporaceae</taxon>
        <taxon>Podospora</taxon>
    </lineage>
</organism>
<keyword evidence="2" id="KW-1133">Transmembrane helix</keyword>
<feature type="transmembrane region" description="Helical" evidence="2">
    <location>
        <begin position="745"/>
        <end position="762"/>
    </location>
</feature>
<reference evidence="3" key="1">
    <citation type="journal article" date="2023" name="Mol. Phylogenet. Evol.">
        <title>Genome-scale phylogeny and comparative genomics of the fungal order Sordariales.</title>
        <authorList>
            <person name="Hensen N."/>
            <person name="Bonometti L."/>
            <person name="Westerberg I."/>
            <person name="Brannstrom I.O."/>
            <person name="Guillou S."/>
            <person name="Cros-Aarteil S."/>
            <person name="Calhoun S."/>
            <person name="Haridas S."/>
            <person name="Kuo A."/>
            <person name="Mondo S."/>
            <person name="Pangilinan J."/>
            <person name="Riley R."/>
            <person name="LaButti K."/>
            <person name="Andreopoulos B."/>
            <person name="Lipzen A."/>
            <person name="Chen C."/>
            <person name="Yan M."/>
            <person name="Daum C."/>
            <person name="Ng V."/>
            <person name="Clum A."/>
            <person name="Steindorff A."/>
            <person name="Ohm R.A."/>
            <person name="Martin F."/>
            <person name="Silar P."/>
            <person name="Natvig D.O."/>
            <person name="Lalanne C."/>
            <person name="Gautier V."/>
            <person name="Ament-Velasquez S.L."/>
            <person name="Kruys A."/>
            <person name="Hutchinson M.I."/>
            <person name="Powell A.J."/>
            <person name="Barry K."/>
            <person name="Miller A.N."/>
            <person name="Grigoriev I.V."/>
            <person name="Debuchy R."/>
            <person name="Gladieux P."/>
            <person name="Hiltunen Thoren M."/>
            <person name="Johannesson H."/>
        </authorList>
    </citation>
    <scope>NUCLEOTIDE SEQUENCE</scope>
    <source>
        <strain evidence="3">CBS 232.78</strain>
    </source>
</reference>
<evidence type="ECO:0000313" key="3">
    <source>
        <dbReference type="EMBL" id="KAK3381194.1"/>
    </source>
</evidence>